<organism evidence="1 2">
    <name type="scientific">Klebsiella pneumoniae subsp. ozaenae</name>
    <dbReference type="NCBI Taxonomy" id="574"/>
    <lineage>
        <taxon>Bacteria</taxon>
        <taxon>Pseudomonadati</taxon>
        <taxon>Pseudomonadota</taxon>
        <taxon>Gammaproteobacteria</taxon>
        <taxon>Enterobacterales</taxon>
        <taxon>Enterobacteriaceae</taxon>
        <taxon>Klebsiella/Raoultella group</taxon>
        <taxon>Klebsiella</taxon>
        <taxon>Klebsiella pneumoniae complex</taxon>
    </lineage>
</organism>
<reference evidence="1 2" key="1">
    <citation type="submission" date="2018-06" db="EMBL/GenBank/DDBJ databases">
        <authorList>
            <consortium name="Pathogen Informatics"/>
            <person name="Doyle S."/>
        </authorList>
    </citation>
    <scope>NUCLEOTIDE SEQUENCE [LARGE SCALE GENOMIC DNA]</scope>
    <source>
        <strain evidence="1 2">NCTC10313</strain>
    </source>
</reference>
<dbReference type="Proteomes" id="UP000254487">
    <property type="component" value="Unassembled WGS sequence"/>
</dbReference>
<dbReference type="AlphaFoldDB" id="A0A377ZJY3"/>
<evidence type="ECO:0000313" key="2">
    <source>
        <dbReference type="Proteomes" id="UP000254487"/>
    </source>
</evidence>
<name>A0A377ZJY3_KLEPO</name>
<proteinExistence type="predicted"/>
<protein>
    <submittedName>
        <fullName evidence="1">Uncharacterized protein</fullName>
    </submittedName>
</protein>
<gene>
    <name evidence="1" type="ORF">NCTC10313_03284</name>
</gene>
<evidence type="ECO:0000313" key="1">
    <source>
        <dbReference type="EMBL" id="STU73185.1"/>
    </source>
</evidence>
<dbReference type="EMBL" id="UGLW01000003">
    <property type="protein sequence ID" value="STU73185.1"/>
    <property type="molecule type" value="Genomic_DNA"/>
</dbReference>
<sequence length="83" mass="8630">MTPAYRNSSTSSEVRRASQIHQVPHIGLPHAAPLTSATRVQTAPTGARAAIARSAILICQTTPTKAATAIARYSPIDHIAAGT</sequence>
<accession>A0A377ZJY3</accession>